<proteinExistence type="predicted"/>
<gene>
    <name evidence="3" type="ORF">KV396_04055</name>
</gene>
<evidence type="ECO:0000256" key="1">
    <source>
        <dbReference type="SAM" id="MobiDB-lite"/>
    </source>
</evidence>
<name>A0ABY4ITW9_9MICO</name>
<dbReference type="Gene3D" id="2.60.120.10">
    <property type="entry name" value="Jelly Rolls"/>
    <property type="match status" value="1"/>
</dbReference>
<organism evidence="3 4">
    <name type="scientific">Microbacterium galbinum</name>
    <dbReference type="NCBI Taxonomy" id="2851646"/>
    <lineage>
        <taxon>Bacteria</taxon>
        <taxon>Bacillati</taxon>
        <taxon>Actinomycetota</taxon>
        <taxon>Actinomycetes</taxon>
        <taxon>Micrococcales</taxon>
        <taxon>Microbacteriaceae</taxon>
        <taxon>Microbacterium</taxon>
    </lineage>
</organism>
<dbReference type="EMBL" id="CP078077">
    <property type="protein sequence ID" value="UPL16087.1"/>
    <property type="molecule type" value="Genomic_DNA"/>
</dbReference>
<dbReference type="PANTHER" id="PTHR40943">
    <property type="entry name" value="CYTOPLASMIC PROTEIN-RELATED"/>
    <property type="match status" value="1"/>
</dbReference>
<dbReference type="Pfam" id="PF05899">
    <property type="entry name" value="Cupin_3"/>
    <property type="match status" value="1"/>
</dbReference>
<reference evidence="3 4" key="1">
    <citation type="submission" date="2021-06" db="EMBL/GenBank/DDBJ databases">
        <title>Genome-based taxonomic framework of Microbacterium strains isolated from marine environment, the description of four new species and reclassification of four preexisting species.</title>
        <authorList>
            <person name="Lee S.D."/>
            <person name="Kim S.-M."/>
            <person name="Byeon Y.-S."/>
            <person name="Yang H.L."/>
            <person name="Kim I.S."/>
        </authorList>
    </citation>
    <scope>NUCLEOTIDE SEQUENCE [LARGE SCALE GENOMIC DNA]</scope>
    <source>
        <strain evidence="3 4">SSW1-36</strain>
    </source>
</reference>
<dbReference type="InterPro" id="IPR014710">
    <property type="entry name" value="RmlC-like_jellyroll"/>
</dbReference>
<keyword evidence="4" id="KW-1185">Reference proteome</keyword>
<dbReference type="InterPro" id="IPR011051">
    <property type="entry name" value="RmlC_Cupin_sf"/>
</dbReference>
<dbReference type="PANTHER" id="PTHR40943:SF1">
    <property type="entry name" value="CYTOPLASMIC PROTEIN"/>
    <property type="match status" value="1"/>
</dbReference>
<sequence length="125" mass="12975">MPDEGLTPEPAEGLTPGTGADAATLALVHVPLPASDVVSGDPTTAVHPLALLGGTEVGIWEMTPGTASDTETDEVFVVLSGRARIAFDDPDLPDLDVSPGSVVRLAEGQRTVWTVTETLRKIYIA</sequence>
<dbReference type="SUPFAM" id="SSF51182">
    <property type="entry name" value="RmlC-like cupins"/>
    <property type="match status" value="1"/>
</dbReference>
<evidence type="ECO:0000259" key="2">
    <source>
        <dbReference type="Pfam" id="PF05899"/>
    </source>
</evidence>
<evidence type="ECO:0000313" key="4">
    <source>
        <dbReference type="Proteomes" id="UP000831963"/>
    </source>
</evidence>
<dbReference type="InterPro" id="IPR008579">
    <property type="entry name" value="UGlyAH_Cupin_dom"/>
</dbReference>
<dbReference type="Proteomes" id="UP000831963">
    <property type="component" value="Chromosome"/>
</dbReference>
<feature type="domain" description="(S)-ureidoglycine aminohydrolase cupin" evidence="2">
    <location>
        <begin position="52"/>
        <end position="123"/>
    </location>
</feature>
<evidence type="ECO:0000313" key="3">
    <source>
        <dbReference type="EMBL" id="UPL16087.1"/>
    </source>
</evidence>
<feature type="region of interest" description="Disordered" evidence="1">
    <location>
        <begin position="1"/>
        <end position="20"/>
    </location>
</feature>
<accession>A0ABY4ITW9</accession>
<protein>
    <submittedName>
        <fullName evidence="3">Cupin domain-containing protein</fullName>
    </submittedName>
</protein>